<dbReference type="Proteomes" id="UP000034881">
    <property type="component" value="Unassembled WGS sequence"/>
</dbReference>
<name>A0A0G0QRK4_9BACT</name>
<evidence type="ECO:0000259" key="1">
    <source>
        <dbReference type="SMART" id="SM00966"/>
    </source>
</evidence>
<dbReference type="SUPFAM" id="SSF89447">
    <property type="entry name" value="AbrB/MazE/MraZ-like"/>
    <property type="match status" value="1"/>
</dbReference>
<dbReference type="PATRIC" id="fig|1618431.3.peg.226"/>
<dbReference type="InterPro" id="IPR037914">
    <property type="entry name" value="SpoVT-AbrB_sf"/>
</dbReference>
<dbReference type="Pfam" id="PF04014">
    <property type="entry name" value="MazE_antitoxin"/>
    <property type="match status" value="1"/>
</dbReference>
<dbReference type="SMART" id="SM00966">
    <property type="entry name" value="SpoVT_AbrB"/>
    <property type="match status" value="1"/>
</dbReference>
<dbReference type="NCBIfam" id="TIGR01439">
    <property type="entry name" value="lp_hng_hel_AbrB"/>
    <property type="match status" value="1"/>
</dbReference>
<dbReference type="EMBL" id="LBYB01000001">
    <property type="protein sequence ID" value="KKR42773.1"/>
    <property type="molecule type" value="Genomic_DNA"/>
</dbReference>
<dbReference type="Gene3D" id="2.10.260.10">
    <property type="match status" value="1"/>
</dbReference>
<feature type="domain" description="SpoVT-AbrB" evidence="1">
    <location>
        <begin position="16"/>
        <end position="62"/>
    </location>
</feature>
<gene>
    <name evidence="2" type="ORF">UT77_C0001G0224</name>
</gene>
<evidence type="ECO:0000313" key="2">
    <source>
        <dbReference type="EMBL" id="KKR42773.1"/>
    </source>
</evidence>
<sequence>MKNHHLHPEGQFYGTATVGEKGQIVIPQEARENMKLKKGERLLIFGMDEDMLAVAKLSHIEKITSHLSKKLKMINEVAKRSK</sequence>
<dbReference type="InterPro" id="IPR007159">
    <property type="entry name" value="SpoVT-AbrB_dom"/>
</dbReference>
<protein>
    <recommendedName>
        <fullName evidence="1">SpoVT-AbrB domain-containing protein</fullName>
    </recommendedName>
</protein>
<accession>A0A0G0QRK4</accession>
<proteinExistence type="predicted"/>
<dbReference type="AlphaFoldDB" id="A0A0G0QRK4"/>
<evidence type="ECO:0000313" key="3">
    <source>
        <dbReference type="Proteomes" id="UP000034881"/>
    </source>
</evidence>
<comment type="caution">
    <text evidence="2">The sequence shown here is derived from an EMBL/GenBank/DDBJ whole genome shotgun (WGS) entry which is preliminary data.</text>
</comment>
<dbReference type="GO" id="GO:0003677">
    <property type="term" value="F:DNA binding"/>
    <property type="evidence" value="ECO:0007669"/>
    <property type="project" value="InterPro"/>
</dbReference>
<organism evidence="2 3">
    <name type="scientific">Candidatus Daviesbacteria bacterium GW2011_GWC2_40_12</name>
    <dbReference type="NCBI Taxonomy" id="1618431"/>
    <lineage>
        <taxon>Bacteria</taxon>
        <taxon>Candidatus Daviesiibacteriota</taxon>
    </lineage>
</organism>
<reference evidence="2 3" key="1">
    <citation type="journal article" date="2015" name="Nature">
        <title>rRNA introns, odd ribosomes, and small enigmatic genomes across a large radiation of phyla.</title>
        <authorList>
            <person name="Brown C.T."/>
            <person name="Hug L.A."/>
            <person name="Thomas B.C."/>
            <person name="Sharon I."/>
            <person name="Castelle C.J."/>
            <person name="Singh A."/>
            <person name="Wilkins M.J."/>
            <person name="Williams K.H."/>
            <person name="Banfield J.F."/>
        </authorList>
    </citation>
    <scope>NUCLEOTIDE SEQUENCE [LARGE SCALE GENOMIC DNA]</scope>
</reference>